<keyword evidence="5" id="KW-0029">Amino-acid transport</keyword>
<dbReference type="GO" id="GO:0006865">
    <property type="term" value="P:amino acid transport"/>
    <property type="evidence" value="ECO:0007669"/>
    <property type="project" value="UniProtKB-KW"/>
</dbReference>
<evidence type="ECO:0000256" key="4">
    <source>
        <dbReference type="ARBA" id="ARBA00022692"/>
    </source>
</evidence>
<comment type="similarity">
    <text evidence="8">Belongs to the binding-protein-dependent transport system permease family. LivHM subfamily.</text>
</comment>
<evidence type="ECO:0000256" key="3">
    <source>
        <dbReference type="ARBA" id="ARBA00022475"/>
    </source>
</evidence>
<sequence>MVRRREAQHPLSGGARGGLRRGLSVRMLAFAEQAVNGLMMGSIYVFVALGMMLIYGVMHVLNFAHGALFMLGGYVAQTIFMRVFDNYLLAVAGAVLFLILIGALLERGVFAPLRGNLRNQVIASLGLVLVIQNTVVAVFGPNALQFPVQATRATVQLGPLSFAVQHLLIIAVGAACVAALFAFLHLTKLGTALRAVSQNPRGALVVGIDVEATHKLAFALSMALAAIGGALLGPLFLVFPQMGDLPLVKGLAGIVLGGMGSIPGAVLGGLAIGVIEATSTLVLPTDWKDVVVFCTIVVVLLLRPQGLFGLRTRDDHG</sequence>
<comment type="caution">
    <text evidence="10">The sequence shown here is derived from an EMBL/GenBank/DDBJ whole genome shotgun (WGS) entry which is preliminary data.</text>
</comment>
<evidence type="ECO:0000256" key="2">
    <source>
        <dbReference type="ARBA" id="ARBA00022448"/>
    </source>
</evidence>
<feature type="transmembrane region" description="Helical" evidence="9">
    <location>
        <begin position="87"/>
        <end position="105"/>
    </location>
</feature>
<evidence type="ECO:0000256" key="5">
    <source>
        <dbReference type="ARBA" id="ARBA00022970"/>
    </source>
</evidence>
<feature type="transmembrane region" description="Helical" evidence="9">
    <location>
        <begin position="251"/>
        <end position="275"/>
    </location>
</feature>
<dbReference type="GO" id="GO:0022857">
    <property type="term" value="F:transmembrane transporter activity"/>
    <property type="evidence" value="ECO:0007669"/>
    <property type="project" value="InterPro"/>
</dbReference>
<dbReference type="CDD" id="cd06582">
    <property type="entry name" value="TM_PBP1_LivH_like"/>
    <property type="match status" value="1"/>
</dbReference>
<comment type="subcellular location">
    <subcellularLocation>
        <location evidence="1">Cell membrane</location>
        <topology evidence="1">Multi-pass membrane protein</topology>
    </subcellularLocation>
</comment>
<evidence type="ECO:0000256" key="6">
    <source>
        <dbReference type="ARBA" id="ARBA00022989"/>
    </source>
</evidence>
<dbReference type="AlphaFoldDB" id="A0A317FDS4"/>
<dbReference type="GO" id="GO:0005886">
    <property type="term" value="C:plasma membrane"/>
    <property type="evidence" value="ECO:0007669"/>
    <property type="project" value="UniProtKB-SubCell"/>
</dbReference>
<gene>
    <name evidence="10" type="ORF">DFH01_10280</name>
</gene>
<keyword evidence="2" id="KW-0813">Transport</keyword>
<keyword evidence="7 9" id="KW-0472">Membrane</keyword>
<reference evidence="11" key="1">
    <citation type="submission" date="2018-05" db="EMBL/GenBank/DDBJ databases">
        <authorList>
            <person name="Du Z."/>
            <person name="Wang X."/>
        </authorList>
    </citation>
    <scope>NUCLEOTIDE SEQUENCE [LARGE SCALE GENOMIC DNA]</scope>
    <source>
        <strain evidence="11">CQN31</strain>
    </source>
</reference>
<dbReference type="PANTHER" id="PTHR11795">
    <property type="entry name" value="BRANCHED-CHAIN AMINO ACID TRANSPORT SYSTEM PERMEASE PROTEIN LIVH"/>
    <property type="match status" value="1"/>
</dbReference>
<dbReference type="Proteomes" id="UP000245765">
    <property type="component" value="Unassembled WGS sequence"/>
</dbReference>
<dbReference type="InterPro" id="IPR052157">
    <property type="entry name" value="BCAA_transport_permease"/>
</dbReference>
<evidence type="ECO:0000256" key="1">
    <source>
        <dbReference type="ARBA" id="ARBA00004651"/>
    </source>
</evidence>
<dbReference type="Pfam" id="PF02653">
    <property type="entry name" value="BPD_transp_2"/>
    <property type="match status" value="1"/>
</dbReference>
<evidence type="ECO:0000256" key="8">
    <source>
        <dbReference type="ARBA" id="ARBA00037998"/>
    </source>
</evidence>
<keyword evidence="6 9" id="KW-1133">Transmembrane helix</keyword>
<dbReference type="InterPro" id="IPR001851">
    <property type="entry name" value="ABC_transp_permease"/>
</dbReference>
<evidence type="ECO:0000313" key="10">
    <source>
        <dbReference type="EMBL" id="PWS37234.1"/>
    </source>
</evidence>
<keyword evidence="11" id="KW-1185">Reference proteome</keyword>
<dbReference type="EMBL" id="QGNA01000002">
    <property type="protein sequence ID" value="PWS37234.1"/>
    <property type="molecule type" value="Genomic_DNA"/>
</dbReference>
<evidence type="ECO:0000256" key="7">
    <source>
        <dbReference type="ARBA" id="ARBA00023136"/>
    </source>
</evidence>
<proteinExistence type="inferred from homology"/>
<organism evidence="10 11">
    <name type="scientific">Falsiroseomonas bella</name>
    <dbReference type="NCBI Taxonomy" id="2184016"/>
    <lineage>
        <taxon>Bacteria</taxon>
        <taxon>Pseudomonadati</taxon>
        <taxon>Pseudomonadota</taxon>
        <taxon>Alphaproteobacteria</taxon>
        <taxon>Acetobacterales</taxon>
        <taxon>Roseomonadaceae</taxon>
        <taxon>Falsiroseomonas</taxon>
    </lineage>
</organism>
<protein>
    <submittedName>
        <fullName evidence="10">Branched-chain amino acid ABC transporter permease</fullName>
    </submittedName>
</protein>
<evidence type="ECO:0000313" key="11">
    <source>
        <dbReference type="Proteomes" id="UP000245765"/>
    </source>
</evidence>
<accession>A0A317FDS4</accession>
<name>A0A317FDS4_9PROT</name>
<dbReference type="PANTHER" id="PTHR11795:SF452">
    <property type="entry name" value="ABC TRANSPORTER PERMEASE PROTEIN"/>
    <property type="match status" value="1"/>
</dbReference>
<feature type="transmembrane region" description="Helical" evidence="9">
    <location>
        <begin position="117"/>
        <end position="139"/>
    </location>
</feature>
<feature type="transmembrane region" description="Helical" evidence="9">
    <location>
        <begin position="160"/>
        <end position="184"/>
    </location>
</feature>
<feature type="transmembrane region" description="Helical" evidence="9">
    <location>
        <begin position="216"/>
        <end position="239"/>
    </location>
</feature>
<keyword evidence="3" id="KW-1003">Cell membrane</keyword>
<feature type="transmembrane region" description="Helical" evidence="9">
    <location>
        <begin position="34"/>
        <end position="57"/>
    </location>
</feature>
<keyword evidence="4 9" id="KW-0812">Transmembrane</keyword>
<evidence type="ECO:0000256" key="9">
    <source>
        <dbReference type="SAM" id="Phobius"/>
    </source>
</evidence>